<protein>
    <submittedName>
        <fullName evidence="4">Proteoglycan 4</fullName>
    </submittedName>
</protein>
<feature type="compositionally biased region" description="Low complexity" evidence="1">
    <location>
        <begin position="77"/>
        <end position="111"/>
    </location>
</feature>
<accession>A0A8B7NPW5</accession>
<feature type="region of interest" description="Disordered" evidence="1">
    <location>
        <begin position="55"/>
        <end position="378"/>
    </location>
</feature>
<reference evidence="4" key="1">
    <citation type="submission" date="2025-08" db="UniProtKB">
        <authorList>
            <consortium name="RefSeq"/>
        </authorList>
    </citation>
    <scope>IDENTIFICATION</scope>
    <source>
        <tissue evidence="4">Whole organism</tissue>
    </source>
</reference>
<evidence type="ECO:0000313" key="3">
    <source>
        <dbReference type="Proteomes" id="UP000694843"/>
    </source>
</evidence>
<evidence type="ECO:0000313" key="4">
    <source>
        <dbReference type="RefSeq" id="XP_018015151.1"/>
    </source>
</evidence>
<dbReference type="RefSeq" id="XP_018015151.1">
    <property type="nucleotide sequence ID" value="XM_018159662.2"/>
</dbReference>
<dbReference type="KEGG" id="hazt:108672044"/>
<feature type="signal peptide" evidence="2">
    <location>
        <begin position="1"/>
        <end position="25"/>
    </location>
</feature>
<evidence type="ECO:0000256" key="2">
    <source>
        <dbReference type="SAM" id="SignalP"/>
    </source>
</evidence>
<keyword evidence="2" id="KW-0732">Signal</keyword>
<feature type="compositionally biased region" description="Basic and acidic residues" evidence="1">
    <location>
        <begin position="195"/>
        <end position="205"/>
    </location>
</feature>
<proteinExistence type="predicted"/>
<dbReference type="AlphaFoldDB" id="A0A8B7NPW5"/>
<feature type="compositionally biased region" description="Polar residues" evidence="1">
    <location>
        <begin position="277"/>
        <end position="287"/>
    </location>
</feature>
<dbReference type="Proteomes" id="UP000694843">
    <property type="component" value="Unplaced"/>
</dbReference>
<keyword evidence="3" id="KW-1185">Reference proteome</keyword>
<sequence>MTRLLCAGSALLLLLTFLLHPAVDCQLTSPEVKKITILDLFQEEPSLKAELEARLQEKKHTPTDPEGKSTAEEAPTDAEAAGEATPSTPTSTTTTSTSTTTSTPTTTTTTTASEDKRRPSRQPTREPQPAKPQQSDDATVVVEPDEAVENKPTAGTARRVSPHRLALRRSQPGVAAGSPSSTTTKEEAPSAAEPEPEKKEVKEEQNQEAQKGTEETEAGTTAAPGNKKLRARFSLPPRNGNAGGQTTAAPSTGETEAAAGPAKGLNRLRNARLGPSRTKTTAANQEASAADETPAQVRAAETEESQKPAGRLSLAERRSRFNNARTPKSETEEGTTNAETEEETPAAAQDATAAEETSDPQASRRNARRFPTIARRNS</sequence>
<name>A0A8B7NPW5_HYAAZ</name>
<feature type="compositionally biased region" description="Low complexity" evidence="1">
    <location>
        <begin position="345"/>
        <end position="355"/>
    </location>
</feature>
<evidence type="ECO:0000256" key="1">
    <source>
        <dbReference type="SAM" id="MobiDB-lite"/>
    </source>
</evidence>
<dbReference type="GeneID" id="108672044"/>
<dbReference type="OrthoDB" id="10673916at2759"/>
<feature type="compositionally biased region" description="Basic and acidic residues" evidence="1">
    <location>
        <begin position="55"/>
        <end position="71"/>
    </location>
</feature>
<feature type="compositionally biased region" description="Polar residues" evidence="1">
    <location>
        <begin position="244"/>
        <end position="254"/>
    </location>
</feature>
<gene>
    <name evidence="4" type="primary">LOC108672044</name>
</gene>
<feature type="chain" id="PRO_5034115525" evidence="2">
    <location>
        <begin position="26"/>
        <end position="378"/>
    </location>
</feature>
<feature type="compositionally biased region" description="Low complexity" evidence="1">
    <location>
        <begin position="178"/>
        <end position="193"/>
    </location>
</feature>
<organism evidence="3 4">
    <name type="scientific">Hyalella azteca</name>
    <name type="common">Amphipod</name>
    <dbReference type="NCBI Taxonomy" id="294128"/>
    <lineage>
        <taxon>Eukaryota</taxon>
        <taxon>Metazoa</taxon>
        <taxon>Ecdysozoa</taxon>
        <taxon>Arthropoda</taxon>
        <taxon>Crustacea</taxon>
        <taxon>Multicrustacea</taxon>
        <taxon>Malacostraca</taxon>
        <taxon>Eumalacostraca</taxon>
        <taxon>Peracarida</taxon>
        <taxon>Amphipoda</taxon>
        <taxon>Senticaudata</taxon>
        <taxon>Talitrida</taxon>
        <taxon>Talitroidea</taxon>
        <taxon>Hyalellidae</taxon>
        <taxon>Hyalella</taxon>
    </lineage>
</organism>